<dbReference type="GO" id="GO:0016702">
    <property type="term" value="F:oxidoreductase activity, acting on single donors with incorporation of molecular oxygen, incorporation of two atoms of oxygen"/>
    <property type="evidence" value="ECO:0007669"/>
    <property type="project" value="InterPro"/>
</dbReference>
<keyword evidence="2" id="KW-1185">Reference proteome</keyword>
<organism evidence="1 2">
    <name type="scientific">Novipirellula aureliae</name>
    <dbReference type="NCBI Taxonomy" id="2527966"/>
    <lineage>
        <taxon>Bacteria</taxon>
        <taxon>Pseudomonadati</taxon>
        <taxon>Planctomycetota</taxon>
        <taxon>Planctomycetia</taxon>
        <taxon>Pirellulales</taxon>
        <taxon>Pirellulaceae</taxon>
        <taxon>Novipirellula</taxon>
    </lineage>
</organism>
<keyword evidence="1" id="KW-0223">Dioxygenase</keyword>
<dbReference type="GO" id="GO:0005506">
    <property type="term" value="F:iron ion binding"/>
    <property type="evidence" value="ECO:0007669"/>
    <property type="project" value="InterPro"/>
</dbReference>
<evidence type="ECO:0000313" key="2">
    <source>
        <dbReference type="Proteomes" id="UP000315471"/>
    </source>
</evidence>
<dbReference type="EMBL" id="SJPY01000001">
    <property type="protein sequence ID" value="TWU46038.1"/>
    <property type="molecule type" value="Genomic_DNA"/>
</dbReference>
<accession>A0A5C6EAY0</accession>
<comment type="caution">
    <text evidence="1">The sequence shown here is derived from an EMBL/GenBank/DDBJ whole genome shotgun (WGS) entry which is preliminary data.</text>
</comment>
<keyword evidence="1" id="KW-0560">Oxidoreductase</keyword>
<dbReference type="SUPFAM" id="SSF49482">
    <property type="entry name" value="Aromatic compound dioxygenase"/>
    <property type="match status" value="1"/>
</dbReference>
<name>A0A5C6EAY0_9BACT</name>
<dbReference type="AlphaFoldDB" id="A0A5C6EAY0"/>
<evidence type="ECO:0000313" key="1">
    <source>
        <dbReference type="EMBL" id="TWU46038.1"/>
    </source>
</evidence>
<sequence length="562" mass="60807">MNKLNSQRIDLNIVFPLFDGPNMRFIILASMLSIIPSLVVADDLRGTIIDGSGKPIGGARIDISTAAPKSGPAIFCPSCYLDCAKSAVSGEQGSFEIRDVSPDLQFRLVVTAVDKITVATSLIDPSIETPEITLQDFPADVSSDHLVHGVVRSELGVPVSGALIDAWGATSNGRRWRGRVDGAATVVSDDQGRFRMLLTEDYEEIDLQVTADGYAGVISEPLNPGDESHAIVLPSGAVVKGKVVQDGRPLPGEPIAVVQVNRGRLKKIFLKAILTTTDQDGSFEFTALPADDQYAVFTPVEVGSKGPVIPTGLFALKEDGSTLDLGVLEAAKGVTISGAIKVSGQSALPDAIAITLDRMPAWDLIEVPVDDDGRFEMTNLPPETYEVRLKVKGFALDHEKMNYQLIDSTTIAVRLDKSIEDIDVWMRPLDADETALDQQSSAERLSRDATGNQKLSGIVVDVHGQPVPNLKLTPKQSVWGPVFNRFSKRTKSDGSFSFEGLPDVPLELFFYNDNVRGYPLGDQLVSALYPGLFRCKLNQSDIRIVYDSQLAIKPNEIADTDE</sequence>
<gene>
    <name evidence="1" type="ORF">Q31b_12160</name>
</gene>
<dbReference type="Proteomes" id="UP000315471">
    <property type="component" value="Unassembled WGS sequence"/>
</dbReference>
<protein>
    <submittedName>
        <fullName evidence="1">Dioxygenase</fullName>
    </submittedName>
</protein>
<proteinExistence type="predicted"/>
<reference evidence="1 2" key="1">
    <citation type="submission" date="2019-02" db="EMBL/GenBank/DDBJ databases">
        <title>Deep-cultivation of Planctomycetes and their phenomic and genomic characterization uncovers novel biology.</title>
        <authorList>
            <person name="Wiegand S."/>
            <person name="Jogler M."/>
            <person name="Boedeker C."/>
            <person name="Pinto D."/>
            <person name="Vollmers J."/>
            <person name="Rivas-Marin E."/>
            <person name="Kohn T."/>
            <person name="Peeters S.H."/>
            <person name="Heuer A."/>
            <person name="Rast P."/>
            <person name="Oberbeckmann S."/>
            <person name="Bunk B."/>
            <person name="Jeske O."/>
            <person name="Meyerdierks A."/>
            <person name="Storesund J.E."/>
            <person name="Kallscheuer N."/>
            <person name="Luecker S."/>
            <person name="Lage O.M."/>
            <person name="Pohl T."/>
            <person name="Merkel B.J."/>
            <person name="Hornburger P."/>
            <person name="Mueller R.-W."/>
            <person name="Bruemmer F."/>
            <person name="Labrenz M."/>
            <person name="Spormann A.M."/>
            <person name="Op Den Camp H."/>
            <person name="Overmann J."/>
            <person name="Amann R."/>
            <person name="Jetten M.S.M."/>
            <person name="Mascher T."/>
            <person name="Medema M.H."/>
            <person name="Devos D.P."/>
            <person name="Kaster A.-K."/>
            <person name="Ovreas L."/>
            <person name="Rohde M."/>
            <person name="Galperin M.Y."/>
            <person name="Jogler C."/>
        </authorList>
    </citation>
    <scope>NUCLEOTIDE SEQUENCE [LARGE SCALE GENOMIC DNA]</scope>
    <source>
        <strain evidence="1 2">Q31b</strain>
    </source>
</reference>
<dbReference type="InterPro" id="IPR015889">
    <property type="entry name" value="Intradiol_dOase_core"/>
</dbReference>